<reference evidence="2 3" key="1">
    <citation type="submission" date="2024-08" db="EMBL/GenBank/DDBJ databases">
        <title>Two novel Cytobacillus novel species.</title>
        <authorList>
            <person name="Liu G."/>
        </authorList>
    </citation>
    <scope>NUCLEOTIDE SEQUENCE [LARGE SCALE GENOMIC DNA]</scope>
    <source>
        <strain evidence="2 3">FJAT-54145</strain>
    </source>
</reference>
<dbReference type="InterPro" id="IPR036390">
    <property type="entry name" value="WH_DNA-bd_sf"/>
</dbReference>
<organism evidence="2 3">
    <name type="scientific">Cytobacillus spartinae</name>
    <dbReference type="NCBI Taxonomy" id="3299023"/>
    <lineage>
        <taxon>Bacteria</taxon>
        <taxon>Bacillati</taxon>
        <taxon>Bacillota</taxon>
        <taxon>Bacilli</taxon>
        <taxon>Bacillales</taxon>
        <taxon>Bacillaceae</taxon>
        <taxon>Cytobacillus</taxon>
    </lineage>
</organism>
<feature type="domain" description="Transcription regulator PadR N-terminal" evidence="1">
    <location>
        <begin position="6"/>
        <end position="80"/>
    </location>
</feature>
<dbReference type="EMBL" id="JBIACK010000017">
    <property type="protein sequence ID" value="MFE8703542.1"/>
    <property type="molecule type" value="Genomic_DNA"/>
</dbReference>
<evidence type="ECO:0000259" key="1">
    <source>
        <dbReference type="Pfam" id="PF03551"/>
    </source>
</evidence>
<dbReference type="InterPro" id="IPR036388">
    <property type="entry name" value="WH-like_DNA-bd_sf"/>
</dbReference>
<protein>
    <submittedName>
        <fullName evidence="2">PadR family transcriptional regulator</fullName>
    </submittedName>
</protein>
<keyword evidence="3" id="KW-1185">Reference proteome</keyword>
<dbReference type="SUPFAM" id="SSF46785">
    <property type="entry name" value="Winged helix' DNA-binding domain"/>
    <property type="match status" value="1"/>
</dbReference>
<sequence>MTRLMVLGILRSKSMSGYEIQQILQVSEADRWAGILPGSIYHALKKMEKEELVEVDKVEQTGHRIKAIYKITSKGEEEFQKLLLQSLKSSSVSLPSELYTGLSFIHSALKEDVLEALRAQKELLIKELRRHKEGIEVKRKYMEVDAITELTFENIYKQYDIQIELMDSLINIYEKK</sequence>
<dbReference type="PANTHER" id="PTHR43252:SF2">
    <property type="entry name" value="TRANSCRIPTION REGULATOR, PADR-LIKE FAMILY"/>
    <property type="match status" value="1"/>
</dbReference>
<name>A0ABW6KH79_9BACI</name>
<evidence type="ECO:0000313" key="2">
    <source>
        <dbReference type="EMBL" id="MFE8703542.1"/>
    </source>
</evidence>
<accession>A0ABW6KH79</accession>
<comment type="caution">
    <text evidence="2">The sequence shown here is derived from an EMBL/GenBank/DDBJ whole genome shotgun (WGS) entry which is preliminary data.</text>
</comment>
<evidence type="ECO:0000313" key="3">
    <source>
        <dbReference type="Proteomes" id="UP001601059"/>
    </source>
</evidence>
<dbReference type="PANTHER" id="PTHR43252">
    <property type="entry name" value="TRANSCRIPTIONAL REGULATOR YQJI"/>
    <property type="match status" value="1"/>
</dbReference>
<gene>
    <name evidence="2" type="ORF">ACFYKX_23540</name>
</gene>
<dbReference type="RefSeq" id="WP_389364158.1">
    <property type="nucleotide sequence ID" value="NZ_JBIACK010000017.1"/>
</dbReference>
<dbReference type="Gene3D" id="1.10.10.10">
    <property type="entry name" value="Winged helix-like DNA-binding domain superfamily/Winged helix DNA-binding domain"/>
    <property type="match status" value="1"/>
</dbReference>
<dbReference type="InterPro" id="IPR005149">
    <property type="entry name" value="Tscrpt_reg_PadR_N"/>
</dbReference>
<dbReference type="Pfam" id="PF03551">
    <property type="entry name" value="PadR"/>
    <property type="match status" value="1"/>
</dbReference>
<dbReference type="Proteomes" id="UP001601059">
    <property type="component" value="Unassembled WGS sequence"/>
</dbReference>
<proteinExistence type="predicted"/>